<dbReference type="AlphaFoldDB" id="A0AAD6CU20"/>
<dbReference type="EMBL" id="JAQIZZ010000006">
    <property type="protein sequence ID" value="KAJ5538771.1"/>
    <property type="molecule type" value="Genomic_DNA"/>
</dbReference>
<feature type="transmembrane region" description="Helical" evidence="5">
    <location>
        <begin position="157"/>
        <end position="184"/>
    </location>
</feature>
<feature type="transmembrane region" description="Helical" evidence="5">
    <location>
        <begin position="356"/>
        <end position="378"/>
    </location>
</feature>
<evidence type="ECO:0000259" key="6">
    <source>
        <dbReference type="PROSITE" id="PS50850"/>
    </source>
</evidence>
<dbReference type="InterPro" id="IPR036259">
    <property type="entry name" value="MFS_trans_sf"/>
</dbReference>
<feature type="transmembrane region" description="Helical" evidence="5">
    <location>
        <begin position="292"/>
        <end position="317"/>
    </location>
</feature>
<reference evidence="7 8" key="1">
    <citation type="journal article" date="2023" name="IMA Fungus">
        <title>Comparative genomic study of the Penicillium genus elucidates a diverse pangenome and 15 lateral gene transfer events.</title>
        <authorList>
            <person name="Petersen C."/>
            <person name="Sorensen T."/>
            <person name="Nielsen M.R."/>
            <person name="Sondergaard T.E."/>
            <person name="Sorensen J.L."/>
            <person name="Fitzpatrick D.A."/>
            <person name="Frisvad J.C."/>
            <person name="Nielsen K.L."/>
        </authorList>
    </citation>
    <scope>NUCLEOTIDE SEQUENCE [LARGE SCALE GENOMIC DNA]</scope>
    <source>
        <strain evidence="7 8">IBT 35679</strain>
    </source>
</reference>
<keyword evidence="8" id="KW-1185">Reference proteome</keyword>
<keyword evidence="4 5" id="KW-0472">Membrane</keyword>
<feature type="transmembrane region" description="Helical" evidence="5">
    <location>
        <begin position="101"/>
        <end position="126"/>
    </location>
</feature>
<accession>A0AAD6CU20</accession>
<feature type="transmembrane region" description="Helical" evidence="5">
    <location>
        <begin position="30"/>
        <end position="50"/>
    </location>
</feature>
<organism evidence="7 8">
    <name type="scientific">Penicillium frequentans</name>
    <dbReference type="NCBI Taxonomy" id="3151616"/>
    <lineage>
        <taxon>Eukaryota</taxon>
        <taxon>Fungi</taxon>
        <taxon>Dikarya</taxon>
        <taxon>Ascomycota</taxon>
        <taxon>Pezizomycotina</taxon>
        <taxon>Eurotiomycetes</taxon>
        <taxon>Eurotiomycetidae</taxon>
        <taxon>Eurotiales</taxon>
        <taxon>Aspergillaceae</taxon>
        <taxon>Penicillium</taxon>
    </lineage>
</organism>
<keyword evidence="2 5" id="KW-0812">Transmembrane</keyword>
<dbReference type="Proteomes" id="UP001220324">
    <property type="component" value="Unassembled WGS sequence"/>
</dbReference>
<evidence type="ECO:0000256" key="3">
    <source>
        <dbReference type="ARBA" id="ARBA00022989"/>
    </source>
</evidence>
<dbReference type="Gene3D" id="1.20.1250.20">
    <property type="entry name" value="MFS general substrate transporter like domains"/>
    <property type="match status" value="2"/>
</dbReference>
<feature type="transmembrane region" description="Helical" evidence="5">
    <location>
        <begin position="70"/>
        <end position="89"/>
    </location>
</feature>
<feature type="domain" description="Major facilitator superfamily (MFS) profile" evidence="6">
    <location>
        <begin position="35"/>
        <end position="520"/>
    </location>
</feature>
<comment type="caution">
    <text evidence="7">The sequence shown here is derived from an EMBL/GenBank/DDBJ whole genome shotgun (WGS) entry which is preliminary data.</text>
</comment>
<feature type="transmembrane region" description="Helical" evidence="5">
    <location>
        <begin position="229"/>
        <end position="249"/>
    </location>
</feature>
<dbReference type="PROSITE" id="PS50850">
    <property type="entry name" value="MFS"/>
    <property type="match status" value="1"/>
</dbReference>
<dbReference type="InterPro" id="IPR020846">
    <property type="entry name" value="MFS_dom"/>
</dbReference>
<proteinExistence type="predicted"/>
<evidence type="ECO:0000313" key="8">
    <source>
        <dbReference type="Proteomes" id="UP001220324"/>
    </source>
</evidence>
<feature type="transmembrane region" description="Helical" evidence="5">
    <location>
        <begin position="255"/>
        <end position="272"/>
    </location>
</feature>
<evidence type="ECO:0000256" key="2">
    <source>
        <dbReference type="ARBA" id="ARBA00022692"/>
    </source>
</evidence>
<name>A0AAD6CU20_9EURO</name>
<dbReference type="SUPFAM" id="SSF103473">
    <property type="entry name" value="MFS general substrate transporter"/>
    <property type="match status" value="1"/>
</dbReference>
<dbReference type="Pfam" id="PF07690">
    <property type="entry name" value="MFS_1"/>
    <property type="match status" value="1"/>
</dbReference>
<gene>
    <name evidence="7" type="ORF">N7494_008250</name>
</gene>
<evidence type="ECO:0000256" key="1">
    <source>
        <dbReference type="ARBA" id="ARBA00004141"/>
    </source>
</evidence>
<protein>
    <recommendedName>
        <fullName evidence="6">Major facilitator superfamily (MFS) profile domain-containing protein</fullName>
    </recommendedName>
</protein>
<feature type="transmembrane region" description="Helical" evidence="5">
    <location>
        <begin position="190"/>
        <end position="208"/>
    </location>
</feature>
<dbReference type="PANTHER" id="PTHR23501">
    <property type="entry name" value="MAJOR FACILITATOR SUPERFAMILY"/>
    <property type="match status" value="1"/>
</dbReference>
<feature type="transmembrane region" description="Helical" evidence="5">
    <location>
        <begin position="384"/>
        <end position="406"/>
    </location>
</feature>
<sequence>MADTQTPPSEQTPLIEPATKHDSLTDLSTLRGWGICALMSLLIFIQATNISMMTTAQSEVAADLDAFAEATWFTSTFMIAASSVTPLAGRFAAIFTARLCLVFSSTILAIGLFITAAAPSLAVFLLGRAVTGMGSGGLMSIAIMLILDFTSTRRRGLFIGLISTNYTVGLSSGAVLAGLLTPIIGWRLIFWIQAPAALVLGPLLYFTIPPPDEDHSSLREGTLLQSLARIDYAGALTITISVVLFLTSLASPEVLIWPIPLSLVFLGFFLLIESRWAREPIIPVHLFRNRSVLLSCLAGVGLMMSRWCVVFFSPVYAIAVRGWAPASAGLILVPTNAGFGSGGILVGWLHIRKGGSYYASCLVLFMLFALATMALSILSSEDSAAALFMTATFLNGFFAGALMNYTMSHLLHLTSPHMHYIVSALFTTFRALAGSFGSAVGGGFFTRILKGSLESGFSRHGLSPKPDLVRTLLGSPATVSHLDGIERLVAVQSYEHAFSMLFMAATFLILVAAVFQAGTGWTAGSEDKTDE</sequence>
<comment type="subcellular location">
    <subcellularLocation>
        <location evidence="1">Membrane</location>
        <topology evidence="1">Multi-pass membrane protein</topology>
    </subcellularLocation>
</comment>
<feature type="transmembrane region" description="Helical" evidence="5">
    <location>
        <begin position="132"/>
        <end position="150"/>
    </location>
</feature>
<dbReference type="GO" id="GO:0015174">
    <property type="term" value="F:basic amino acid transmembrane transporter activity"/>
    <property type="evidence" value="ECO:0007669"/>
    <property type="project" value="TreeGrafter"/>
</dbReference>
<evidence type="ECO:0000256" key="4">
    <source>
        <dbReference type="ARBA" id="ARBA00023136"/>
    </source>
</evidence>
<evidence type="ECO:0000313" key="7">
    <source>
        <dbReference type="EMBL" id="KAJ5538771.1"/>
    </source>
</evidence>
<keyword evidence="3 5" id="KW-1133">Transmembrane helix</keyword>
<feature type="transmembrane region" description="Helical" evidence="5">
    <location>
        <begin position="497"/>
        <end position="515"/>
    </location>
</feature>
<dbReference type="PANTHER" id="PTHR23501:SF6">
    <property type="entry name" value="MULTIDRUG TRANSPORTER, PUTATIVE (AFU_ORTHOLOGUE AFUA_3G14560)-RELATED"/>
    <property type="match status" value="1"/>
</dbReference>
<evidence type="ECO:0000256" key="5">
    <source>
        <dbReference type="SAM" id="Phobius"/>
    </source>
</evidence>
<feature type="transmembrane region" description="Helical" evidence="5">
    <location>
        <begin position="323"/>
        <end position="349"/>
    </location>
</feature>
<dbReference type="InterPro" id="IPR011701">
    <property type="entry name" value="MFS"/>
</dbReference>
<dbReference type="GO" id="GO:0000329">
    <property type="term" value="C:fungal-type vacuole membrane"/>
    <property type="evidence" value="ECO:0007669"/>
    <property type="project" value="TreeGrafter"/>
</dbReference>